<sequence length="124" mass="13637">MSVTRLQKLEVKREALAAMQVQQVRDRVRLGAAFVGKGDRSVNSQASSSTTSVADGPVIAQLTDQIAAQEVQVGQLQQEKGWVSAQLVQCEEELQRTLCRQANPCAEPHRAETPLAKSEMTFRM</sequence>
<name>A0A836LJ62_9TRYP</name>
<comment type="caution">
    <text evidence="1">The sequence shown here is derived from an EMBL/GenBank/DDBJ whole genome shotgun (WGS) entry which is preliminary data.</text>
</comment>
<evidence type="ECO:0000313" key="2">
    <source>
        <dbReference type="Proteomes" id="UP000674318"/>
    </source>
</evidence>
<proteinExistence type="predicted"/>
<dbReference type="Proteomes" id="UP000674318">
    <property type="component" value="Unassembled WGS sequence"/>
</dbReference>
<reference evidence="1 2" key="1">
    <citation type="submission" date="2021-02" db="EMBL/GenBank/DDBJ databases">
        <title>Porcisia hertigi Genome sequencing and assembly.</title>
        <authorList>
            <person name="Almutairi H."/>
            <person name="Gatherer D."/>
        </authorList>
    </citation>
    <scope>NUCLEOTIDE SEQUENCE [LARGE SCALE GENOMIC DNA]</scope>
    <source>
        <strain evidence="1 2">C119</strain>
    </source>
</reference>
<dbReference type="EMBL" id="JAFJZO010000009">
    <property type="protein sequence ID" value="KAG5510517.1"/>
    <property type="molecule type" value="Genomic_DNA"/>
</dbReference>
<dbReference type="KEGG" id="phet:94292839"/>
<accession>A0A836LJ62</accession>
<protein>
    <submittedName>
        <fullName evidence="1">Uncharacterized protein</fullName>
    </submittedName>
</protein>
<dbReference type="GeneID" id="94292839"/>
<dbReference type="RefSeq" id="XP_067759121.1">
    <property type="nucleotide sequence ID" value="XM_067902762.1"/>
</dbReference>
<gene>
    <name evidence="1" type="ORF">JKF63_06814</name>
</gene>
<dbReference type="AlphaFoldDB" id="A0A836LJ62"/>
<evidence type="ECO:0000313" key="1">
    <source>
        <dbReference type="EMBL" id="KAG5510517.1"/>
    </source>
</evidence>
<keyword evidence="2" id="KW-1185">Reference proteome</keyword>
<organism evidence="1 2">
    <name type="scientific">Porcisia hertigi</name>
    <dbReference type="NCBI Taxonomy" id="2761500"/>
    <lineage>
        <taxon>Eukaryota</taxon>
        <taxon>Discoba</taxon>
        <taxon>Euglenozoa</taxon>
        <taxon>Kinetoplastea</taxon>
        <taxon>Metakinetoplastina</taxon>
        <taxon>Trypanosomatida</taxon>
        <taxon>Trypanosomatidae</taxon>
        <taxon>Leishmaniinae</taxon>
        <taxon>Porcisia</taxon>
    </lineage>
</organism>